<sequence length="125" mass="14283">MNALHDKKHILVLDKDNRILSVVDDLMHLGNFEVHITYDPNAVYDRAKALKPDLVILDYLLLNNECQEICRDFKEDADLQGVPIIVVTSYKSKKILAEAYKCEALFVKPLDISLFASRVDYLMAS</sequence>
<dbReference type="GO" id="GO:0000160">
    <property type="term" value="P:phosphorelay signal transduction system"/>
    <property type="evidence" value="ECO:0007669"/>
    <property type="project" value="InterPro"/>
</dbReference>
<dbReference type="RefSeq" id="WP_133233859.1">
    <property type="nucleotide sequence ID" value="NZ_SOZE01000023.1"/>
</dbReference>
<keyword evidence="5" id="KW-1185">Reference proteome</keyword>
<dbReference type="SUPFAM" id="SSF52172">
    <property type="entry name" value="CheY-like"/>
    <property type="match status" value="1"/>
</dbReference>
<evidence type="ECO:0000256" key="1">
    <source>
        <dbReference type="ARBA" id="ARBA00022553"/>
    </source>
</evidence>
<evidence type="ECO:0000313" key="5">
    <source>
        <dbReference type="Proteomes" id="UP000297540"/>
    </source>
</evidence>
<feature type="modified residue" description="4-aspartylphosphate" evidence="2">
    <location>
        <position position="58"/>
    </location>
</feature>
<keyword evidence="1 2" id="KW-0597">Phosphoprotein</keyword>
<evidence type="ECO:0000256" key="2">
    <source>
        <dbReference type="PROSITE-ProRule" id="PRU00169"/>
    </source>
</evidence>
<dbReference type="OrthoDB" id="796448at2"/>
<dbReference type="Pfam" id="PF00072">
    <property type="entry name" value="Response_reg"/>
    <property type="match status" value="1"/>
</dbReference>
<gene>
    <name evidence="4" type="ORF">E2R66_19440</name>
</gene>
<comment type="caution">
    <text evidence="4">The sequence shown here is derived from an EMBL/GenBank/DDBJ whole genome shotgun (WGS) entry which is preliminary data.</text>
</comment>
<name>A0A4Y8S936_9SPHI</name>
<dbReference type="InterPro" id="IPR050595">
    <property type="entry name" value="Bact_response_regulator"/>
</dbReference>
<protein>
    <submittedName>
        <fullName evidence="4">Response regulator</fullName>
    </submittedName>
</protein>
<dbReference type="EMBL" id="SOZE01000023">
    <property type="protein sequence ID" value="TFF35140.1"/>
    <property type="molecule type" value="Genomic_DNA"/>
</dbReference>
<dbReference type="InterPro" id="IPR011006">
    <property type="entry name" value="CheY-like_superfamily"/>
</dbReference>
<dbReference type="SMART" id="SM00448">
    <property type="entry name" value="REC"/>
    <property type="match status" value="1"/>
</dbReference>
<dbReference type="AlphaFoldDB" id="A0A4Y8S936"/>
<dbReference type="InterPro" id="IPR001789">
    <property type="entry name" value="Sig_transdc_resp-reg_receiver"/>
</dbReference>
<dbReference type="PANTHER" id="PTHR44591">
    <property type="entry name" value="STRESS RESPONSE REGULATOR PROTEIN 1"/>
    <property type="match status" value="1"/>
</dbReference>
<dbReference type="Proteomes" id="UP000297540">
    <property type="component" value="Unassembled WGS sequence"/>
</dbReference>
<dbReference type="PANTHER" id="PTHR44591:SF3">
    <property type="entry name" value="RESPONSE REGULATORY DOMAIN-CONTAINING PROTEIN"/>
    <property type="match status" value="1"/>
</dbReference>
<dbReference type="Gene3D" id="3.40.50.2300">
    <property type="match status" value="1"/>
</dbReference>
<dbReference type="PROSITE" id="PS50110">
    <property type="entry name" value="RESPONSE_REGULATORY"/>
    <property type="match status" value="1"/>
</dbReference>
<accession>A0A4Y8S936</accession>
<organism evidence="4 5">
    <name type="scientific">Mucilaginibacter psychrotolerans</name>
    <dbReference type="NCBI Taxonomy" id="1524096"/>
    <lineage>
        <taxon>Bacteria</taxon>
        <taxon>Pseudomonadati</taxon>
        <taxon>Bacteroidota</taxon>
        <taxon>Sphingobacteriia</taxon>
        <taxon>Sphingobacteriales</taxon>
        <taxon>Sphingobacteriaceae</taxon>
        <taxon>Mucilaginibacter</taxon>
    </lineage>
</organism>
<feature type="domain" description="Response regulatory" evidence="3">
    <location>
        <begin position="9"/>
        <end position="123"/>
    </location>
</feature>
<dbReference type="CDD" id="cd00156">
    <property type="entry name" value="REC"/>
    <property type="match status" value="1"/>
</dbReference>
<reference evidence="4 5" key="1">
    <citation type="journal article" date="2017" name="Int. J. Syst. Evol. Microbiol.">
        <title>Mucilaginibacterpsychrotolerans sp. nov., isolated from peatlands.</title>
        <authorList>
            <person name="Deng Y."/>
            <person name="Shen L."/>
            <person name="Xu B."/>
            <person name="Liu Y."/>
            <person name="Gu Z."/>
            <person name="Liu H."/>
            <person name="Zhou Y."/>
        </authorList>
    </citation>
    <scope>NUCLEOTIDE SEQUENCE [LARGE SCALE GENOMIC DNA]</scope>
    <source>
        <strain evidence="4 5">NH7-4</strain>
    </source>
</reference>
<evidence type="ECO:0000259" key="3">
    <source>
        <dbReference type="PROSITE" id="PS50110"/>
    </source>
</evidence>
<proteinExistence type="predicted"/>
<evidence type="ECO:0000313" key="4">
    <source>
        <dbReference type="EMBL" id="TFF35140.1"/>
    </source>
</evidence>